<dbReference type="Pfam" id="PF00085">
    <property type="entry name" value="Thioredoxin"/>
    <property type="match status" value="1"/>
</dbReference>
<dbReference type="AlphaFoldDB" id="A0A507FP29"/>
<feature type="transmembrane region" description="Helical" evidence="9">
    <location>
        <begin position="472"/>
        <end position="494"/>
    </location>
</feature>
<proteinExistence type="inferred from homology"/>
<dbReference type="InterPro" id="IPR016817">
    <property type="entry name" value="MannP-dilichol_defect-1"/>
</dbReference>
<keyword evidence="3 9" id="KW-0812">Transmembrane</keyword>
<dbReference type="Pfam" id="PF04193">
    <property type="entry name" value="PQ-loop"/>
    <property type="match status" value="1"/>
</dbReference>
<evidence type="ECO:0000313" key="12">
    <source>
        <dbReference type="EMBL" id="TPX77086.1"/>
    </source>
</evidence>
<evidence type="ECO:0000313" key="13">
    <source>
        <dbReference type="Proteomes" id="UP000320333"/>
    </source>
</evidence>
<feature type="region of interest" description="Disordered" evidence="8">
    <location>
        <begin position="200"/>
        <end position="276"/>
    </location>
</feature>
<accession>A0A507FP29</accession>
<feature type="transmembrane region" description="Helical" evidence="9">
    <location>
        <begin position="390"/>
        <end position="407"/>
    </location>
</feature>
<feature type="domain" description="Thioredoxin" evidence="11">
    <location>
        <begin position="12"/>
        <end position="144"/>
    </location>
</feature>
<evidence type="ECO:0000259" key="11">
    <source>
        <dbReference type="PROSITE" id="PS51352"/>
    </source>
</evidence>
<evidence type="ECO:0000256" key="2">
    <source>
        <dbReference type="ARBA" id="ARBA00022448"/>
    </source>
</evidence>
<feature type="compositionally biased region" description="Basic and acidic residues" evidence="8">
    <location>
        <begin position="230"/>
        <end position="240"/>
    </location>
</feature>
<dbReference type="InterPro" id="IPR006603">
    <property type="entry name" value="PQ-loop_rpt"/>
</dbReference>
<keyword evidence="13" id="KW-1185">Reference proteome</keyword>
<feature type="signal peptide" evidence="10">
    <location>
        <begin position="1"/>
        <end position="22"/>
    </location>
</feature>
<evidence type="ECO:0000256" key="4">
    <source>
        <dbReference type="ARBA" id="ARBA00022737"/>
    </source>
</evidence>
<reference evidence="12 13" key="1">
    <citation type="journal article" date="2019" name="Sci. Rep.">
        <title>Comparative genomics of chytrid fungi reveal insights into the obligate biotrophic and pathogenic lifestyle of Synchytrium endobioticum.</title>
        <authorList>
            <person name="van de Vossenberg B.T.L.H."/>
            <person name="Warris S."/>
            <person name="Nguyen H.D.T."/>
            <person name="van Gent-Pelzer M.P.E."/>
            <person name="Joly D.L."/>
            <person name="van de Geest H.C."/>
            <person name="Bonants P.J.M."/>
            <person name="Smith D.S."/>
            <person name="Levesque C.A."/>
            <person name="van der Lee T.A.J."/>
        </authorList>
    </citation>
    <scope>NUCLEOTIDE SEQUENCE [LARGE SCALE GENOMIC DNA]</scope>
    <source>
        <strain evidence="12 13">CBS 675.73</strain>
    </source>
</reference>
<evidence type="ECO:0000256" key="5">
    <source>
        <dbReference type="ARBA" id="ARBA00022989"/>
    </source>
</evidence>
<organism evidence="12 13">
    <name type="scientific">Chytriomyces confervae</name>
    <dbReference type="NCBI Taxonomy" id="246404"/>
    <lineage>
        <taxon>Eukaryota</taxon>
        <taxon>Fungi</taxon>
        <taxon>Fungi incertae sedis</taxon>
        <taxon>Chytridiomycota</taxon>
        <taxon>Chytridiomycota incertae sedis</taxon>
        <taxon>Chytridiomycetes</taxon>
        <taxon>Chytridiales</taxon>
        <taxon>Chytriomycetaceae</taxon>
        <taxon>Chytriomyces</taxon>
    </lineage>
</organism>
<dbReference type="EMBL" id="QEAP01000029">
    <property type="protein sequence ID" value="TPX77086.1"/>
    <property type="molecule type" value="Genomic_DNA"/>
</dbReference>
<keyword evidence="4" id="KW-0677">Repeat</keyword>
<dbReference type="Gene3D" id="3.40.30.10">
    <property type="entry name" value="Glutaredoxin"/>
    <property type="match status" value="1"/>
</dbReference>
<evidence type="ECO:0000256" key="10">
    <source>
        <dbReference type="SAM" id="SignalP"/>
    </source>
</evidence>
<evidence type="ECO:0000256" key="1">
    <source>
        <dbReference type="ARBA" id="ARBA00004141"/>
    </source>
</evidence>
<evidence type="ECO:0000256" key="3">
    <source>
        <dbReference type="ARBA" id="ARBA00022692"/>
    </source>
</evidence>
<sequence length="504" mass="55178">MNWATWILAVLAAVNAVLPAYALSQNELAAIADRDIWFLSPGTFEERTKTGMWLVYFGTTWCPYCKKLTPKWLEVQKVVEAEHMADRMFSMAKVDCTAVGQWCGELKVTGFPNIFLYMDGVNVDLYPLEHETPIILKYIQDKLAVYEKSKVGAAPVGGKAPPSLPEVGADPADLKVQNRDDQKQLQQPPVAGNLAVEALPAKPDPPAAAPAPPVAKAPLIPPVENQPLNKGKEANQDPKKAAGPIKNEPPPGNQKQAIIGNPEELVDDGMTNTTVKGTRKHPIKEFRGLRGFIQSRLVTPLVGPECSTSLLQFQIFSHFDCTRLLISKVLGFGLVAGGAVIKMPQIYKIVMKRSAIGVSFASYALETAAYIAGLAYNVRQGNPFNTYGEHAFMAVANCIVIALMFHYTHRYKDLVTVSVCTFLLTTSLFSRAIINDTILLSFQWLAILIGITIGSLARCFTTATEVKDTVIFVTYLVATGLNGSVLYQVVIYWGKGRKTKSLMD</sequence>
<comment type="subcellular location">
    <subcellularLocation>
        <location evidence="1">Membrane</location>
        <topology evidence="1">Multi-pass membrane protein</topology>
    </subcellularLocation>
</comment>
<dbReference type="PANTHER" id="PTHR12226:SF2">
    <property type="entry name" value="MANNOSE-P-DOLICHOL UTILIZATION DEFECT 1 PROTEIN"/>
    <property type="match status" value="1"/>
</dbReference>
<keyword evidence="2" id="KW-0813">Transport</keyword>
<dbReference type="GO" id="GO:0016020">
    <property type="term" value="C:membrane"/>
    <property type="evidence" value="ECO:0007669"/>
    <property type="project" value="UniProtKB-SubCell"/>
</dbReference>
<dbReference type="Gene3D" id="1.20.1280.290">
    <property type="match status" value="1"/>
</dbReference>
<comment type="similarity">
    <text evidence="7">Belongs to the MPDU1 (TC 2.A.43.3) family.</text>
</comment>
<feature type="chain" id="PRO_5021203779" description="Thioredoxin domain-containing protein" evidence="10">
    <location>
        <begin position="23"/>
        <end position="504"/>
    </location>
</feature>
<dbReference type="Proteomes" id="UP000320333">
    <property type="component" value="Unassembled WGS sequence"/>
</dbReference>
<evidence type="ECO:0000256" key="7">
    <source>
        <dbReference type="ARBA" id="ARBA00038475"/>
    </source>
</evidence>
<keyword evidence="6 9" id="KW-0472">Membrane</keyword>
<dbReference type="OrthoDB" id="271506at2759"/>
<feature type="transmembrane region" description="Helical" evidence="9">
    <location>
        <begin position="324"/>
        <end position="343"/>
    </location>
</feature>
<dbReference type="SUPFAM" id="SSF52833">
    <property type="entry name" value="Thioredoxin-like"/>
    <property type="match status" value="1"/>
</dbReference>
<gene>
    <name evidence="12" type="ORF">CcCBS67573_g01654</name>
</gene>
<dbReference type="PROSITE" id="PS51352">
    <property type="entry name" value="THIOREDOXIN_2"/>
    <property type="match status" value="1"/>
</dbReference>
<evidence type="ECO:0000256" key="9">
    <source>
        <dbReference type="SAM" id="Phobius"/>
    </source>
</evidence>
<feature type="transmembrane region" description="Helical" evidence="9">
    <location>
        <begin position="355"/>
        <end position="378"/>
    </location>
</feature>
<dbReference type="InterPro" id="IPR036249">
    <property type="entry name" value="Thioredoxin-like_sf"/>
</dbReference>
<dbReference type="CDD" id="cd02961">
    <property type="entry name" value="PDI_a_family"/>
    <property type="match status" value="1"/>
</dbReference>
<feature type="compositionally biased region" description="Pro residues" evidence="8">
    <location>
        <begin position="202"/>
        <end position="221"/>
    </location>
</feature>
<evidence type="ECO:0000256" key="6">
    <source>
        <dbReference type="ARBA" id="ARBA00023136"/>
    </source>
</evidence>
<dbReference type="InterPro" id="IPR013766">
    <property type="entry name" value="Thioredoxin_domain"/>
</dbReference>
<keyword evidence="10" id="KW-0732">Signal</keyword>
<feature type="transmembrane region" description="Helical" evidence="9">
    <location>
        <begin position="440"/>
        <end position="460"/>
    </location>
</feature>
<protein>
    <recommendedName>
        <fullName evidence="11">Thioredoxin domain-containing protein</fullName>
    </recommendedName>
</protein>
<dbReference type="PANTHER" id="PTHR12226">
    <property type="entry name" value="MANNOSE-P-DOLICHOL UTILIZATION DEFECT 1 LEC35 -RELATED"/>
    <property type="match status" value="1"/>
</dbReference>
<evidence type="ECO:0000256" key="8">
    <source>
        <dbReference type="SAM" id="MobiDB-lite"/>
    </source>
</evidence>
<feature type="transmembrane region" description="Helical" evidence="9">
    <location>
        <begin position="414"/>
        <end position="434"/>
    </location>
</feature>
<name>A0A507FP29_9FUNG</name>
<comment type="caution">
    <text evidence="12">The sequence shown here is derived from an EMBL/GenBank/DDBJ whole genome shotgun (WGS) entry which is preliminary data.</text>
</comment>
<keyword evidence="5 9" id="KW-1133">Transmembrane helix</keyword>